<dbReference type="SUPFAM" id="SSF56672">
    <property type="entry name" value="DNA/RNA polymerases"/>
    <property type="match status" value="1"/>
</dbReference>
<name>A0AAQ3U2U4_PASNO</name>
<dbReference type="CDD" id="cd01647">
    <property type="entry name" value="RT_LTR"/>
    <property type="match status" value="1"/>
</dbReference>
<keyword evidence="7" id="KW-0695">RNA-directed DNA polymerase</keyword>
<dbReference type="Pfam" id="PF00078">
    <property type="entry name" value="RVT_1"/>
    <property type="match status" value="1"/>
</dbReference>
<evidence type="ECO:0000256" key="2">
    <source>
        <dbReference type="ARBA" id="ARBA00022679"/>
    </source>
</evidence>
<sequence>MCFRRNFRTSPHRDVEFKIDLVPCTKTVSRRPYRMAPDELRELKVQLQEQLDKGFIRPSSSPWGCPALFVEKKDQGGKRLCVDYRPLNAVTIKNKYPLPHIDILFDRLAGAKVFSKIDLRSGYYQIKIVEEDIPKTAFSTRYGLYEYLVMSFGLTNAPAFFMYMMNSVFMNELDKFVVVFIDDILIYSKSEKEHEEHLKIVLTRLREHKLYAKFSKSEFLGSHSVREGGSNDPSKVKDVLNWKQPETVTEIRSFLGLAGYYRRFIKDFSKTAKPMTSLTKKNAKYLWSSNCEEAFQTLKKLLTSAPVLAQPDVTKPFDVYCDASGNGLGCVLMQEGRVIAYASRQLRKHEANYPTHDLELAAACARIEDPETLPARQHLPHIH</sequence>
<keyword evidence="1" id="KW-0645">Protease</keyword>
<keyword evidence="2" id="KW-0808">Transferase</keyword>
<reference evidence="11 12" key="1">
    <citation type="submission" date="2024-02" db="EMBL/GenBank/DDBJ databases">
        <title>High-quality chromosome-scale genome assembly of Pensacola bahiagrass (Paspalum notatum Flugge var. saurae).</title>
        <authorList>
            <person name="Vega J.M."/>
            <person name="Podio M."/>
            <person name="Orjuela J."/>
            <person name="Siena L.A."/>
            <person name="Pessino S.C."/>
            <person name="Combes M.C."/>
            <person name="Mariac C."/>
            <person name="Albertini E."/>
            <person name="Pupilli F."/>
            <person name="Ortiz J.P.A."/>
            <person name="Leblanc O."/>
        </authorList>
    </citation>
    <scope>NUCLEOTIDE SEQUENCE [LARGE SCALE GENOMIC DNA]</scope>
    <source>
        <strain evidence="11">R1</strain>
        <tissue evidence="11">Leaf</tissue>
    </source>
</reference>
<dbReference type="Proteomes" id="UP001341281">
    <property type="component" value="Chromosome 07"/>
</dbReference>
<gene>
    <name evidence="11" type="ORF">U9M48_031323</name>
</gene>
<dbReference type="FunFam" id="3.10.10.10:FF:000007">
    <property type="entry name" value="Retrovirus-related Pol polyprotein from transposon 17.6-like Protein"/>
    <property type="match status" value="1"/>
</dbReference>
<dbReference type="InterPro" id="IPR053134">
    <property type="entry name" value="RNA-dir_DNA_polymerase"/>
</dbReference>
<keyword evidence="8" id="KW-0472">Membrane</keyword>
<evidence type="ECO:0000259" key="10">
    <source>
        <dbReference type="Pfam" id="PF17919"/>
    </source>
</evidence>
<dbReference type="EMBL" id="CP144751">
    <property type="protein sequence ID" value="WVZ84273.1"/>
    <property type="molecule type" value="Genomic_DNA"/>
</dbReference>
<evidence type="ECO:0000259" key="9">
    <source>
        <dbReference type="Pfam" id="PF00078"/>
    </source>
</evidence>
<keyword evidence="3" id="KW-0548">Nucleotidyltransferase</keyword>
<dbReference type="Gene3D" id="3.30.70.270">
    <property type="match status" value="2"/>
</dbReference>
<keyword evidence="8" id="KW-0812">Transmembrane</keyword>
<dbReference type="InterPro" id="IPR043128">
    <property type="entry name" value="Rev_trsase/Diguanyl_cyclase"/>
</dbReference>
<dbReference type="AlphaFoldDB" id="A0AAQ3U2U4"/>
<evidence type="ECO:0000256" key="8">
    <source>
        <dbReference type="SAM" id="Phobius"/>
    </source>
</evidence>
<dbReference type="Pfam" id="PF17919">
    <property type="entry name" value="RT_RNaseH_2"/>
    <property type="match status" value="1"/>
</dbReference>
<keyword evidence="8" id="KW-1133">Transmembrane helix</keyword>
<feature type="domain" description="Reverse transcriptase" evidence="9">
    <location>
        <begin position="71"/>
        <end position="225"/>
    </location>
</feature>
<accession>A0AAQ3U2U4</accession>
<evidence type="ECO:0000256" key="7">
    <source>
        <dbReference type="ARBA" id="ARBA00022918"/>
    </source>
</evidence>
<organism evidence="11 12">
    <name type="scientific">Paspalum notatum var. saurae</name>
    <dbReference type="NCBI Taxonomy" id="547442"/>
    <lineage>
        <taxon>Eukaryota</taxon>
        <taxon>Viridiplantae</taxon>
        <taxon>Streptophyta</taxon>
        <taxon>Embryophyta</taxon>
        <taxon>Tracheophyta</taxon>
        <taxon>Spermatophyta</taxon>
        <taxon>Magnoliopsida</taxon>
        <taxon>Liliopsida</taxon>
        <taxon>Poales</taxon>
        <taxon>Poaceae</taxon>
        <taxon>PACMAD clade</taxon>
        <taxon>Panicoideae</taxon>
        <taxon>Andropogonodae</taxon>
        <taxon>Paspaleae</taxon>
        <taxon>Paspalinae</taxon>
        <taxon>Paspalum</taxon>
    </lineage>
</organism>
<dbReference type="FunFam" id="3.30.70.270:FF:000020">
    <property type="entry name" value="Transposon Tf2-6 polyprotein-like Protein"/>
    <property type="match status" value="1"/>
</dbReference>
<dbReference type="PANTHER" id="PTHR24559:SF444">
    <property type="entry name" value="REVERSE TRANSCRIPTASE DOMAIN-CONTAINING PROTEIN"/>
    <property type="match status" value="1"/>
</dbReference>
<evidence type="ECO:0000256" key="6">
    <source>
        <dbReference type="ARBA" id="ARBA00022801"/>
    </source>
</evidence>
<dbReference type="InterPro" id="IPR041577">
    <property type="entry name" value="RT_RNaseH_2"/>
</dbReference>
<evidence type="ECO:0000256" key="4">
    <source>
        <dbReference type="ARBA" id="ARBA00022722"/>
    </source>
</evidence>
<dbReference type="PANTHER" id="PTHR24559">
    <property type="entry name" value="TRANSPOSON TY3-I GAG-POL POLYPROTEIN"/>
    <property type="match status" value="1"/>
</dbReference>
<dbReference type="GO" id="GO:0006508">
    <property type="term" value="P:proteolysis"/>
    <property type="evidence" value="ECO:0007669"/>
    <property type="project" value="UniProtKB-KW"/>
</dbReference>
<protein>
    <recommendedName>
        <fullName evidence="13">Reverse transcriptase domain-containing protein</fullName>
    </recommendedName>
</protein>
<evidence type="ECO:0000256" key="1">
    <source>
        <dbReference type="ARBA" id="ARBA00022670"/>
    </source>
</evidence>
<evidence type="ECO:0000313" key="12">
    <source>
        <dbReference type="Proteomes" id="UP001341281"/>
    </source>
</evidence>
<feature type="transmembrane region" description="Helical" evidence="8">
    <location>
        <begin position="144"/>
        <end position="165"/>
    </location>
</feature>
<dbReference type="GO" id="GO:0004519">
    <property type="term" value="F:endonuclease activity"/>
    <property type="evidence" value="ECO:0007669"/>
    <property type="project" value="UniProtKB-KW"/>
</dbReference>
<dbReference type="InterPro" id="IPR000477">
    <property type="entry name" value="RT_dom"/>
</dbReference>
<dbReference type="GO" id="GO:0008233">
    <property type="term" value="F:peptidase activity"/>
    <property type="evidence" value="ECO:0007669"/>
    <property type="project" value="UniProtKB-KW"/>
</dbReference>
<keyword evidence="5" id="KW-0255">Endonuclease</keyword>
<dbReference type="InterPro" id="IPR043502">
    <property type="entry name" value="DNA/RNA_pol_sf"/>
</dbReference>
<evidence type="ECO:0008006" key="13">
    <source>
        <dbReference type="Google" id="ProtNLM"/>
    </source>
</evidence>
<dbReference type="Gene3D" id="3.10.10.10">
    <property type="entry name" value="HIV Type 1 Reverse Transcriptase, subunit A, domain 1"/>
    <property type="match status" value="1"/>
</dbReference>
<dbReference type="GO" id="GO:0003964">
    <property type="term" value="F:RNA-directed DNA polymerase activity"/>
    <property type="evidence" value="ECO:0007669"/>
    <property type="project" value="UniProtKB-KW"/>
</dbReference>
<evidence type="ECO:0000256" key="3">
    <source>
        <dbReference type="ARBA" id="ARBA00022695"/>
    </source>
</evidence>
<proteinExistence type="predicted"/>
<feature type="domain" description="Reverse transcriptase/retrotransposon-derived protein RNase H-like" evidence="10">
    <location>
        <begin position="287"/>
        <end position="366"/>
    </location>
</feature>
<evidence type="ECO:0000256" key="5">
    <source>
        <dbReference type="ARBA" id="ARBA00022759"/>
    </source>
</evidence>
<evidence type="ECO:0000313" key="11">
    <source>
        <dbReference type="EMBL" id="WVZ84273.1"/>
    </source>
</evidence>
<keyword evidence="12" id="KW-1185">Reference proteome</keyword>
<keyword evidence="4" id="KW-0540">Nuclease</keyword>
<keyword evidence="6" id="KW-0378">Hydrolase</keyword>